<evidence type="ECO:0000313" key="3">
    <source>
        <dbReference type="EMBL" id="GAA3760033.1"/>
    </source>
</evidence>
<feature type="compositionally biased region" description="Low complexity" evidence="1">
    <location>
        <begin position="103"/>
        <end position="121"/>
    </location>
</feature>
<accession>A0ABP7G9Q9</accession>
<name>A0ABP7G9Q9_9ACTN</name>
<evidence type="ECO:0000313" key="4">
    <source>
        <dbReference type="Proteomes" id="UP001500908"/>
    </source>
</evidence>
<dbReference type="Proteomes" id="UP001500908">
    <property type="component" value="Unassembled WGS sequence"/>
</dbReference>
<feature type="region of interest" description="Disordered" evidence="1">
    <location>
        <begin position="98"/>
        <end position="206"/>
    </location>
</feature>
<proteinExistence type="predicted"/>
<dbReference type="EMBL" id="BAABDD010000030">
    <property type="protein sequence ID" value="GAA3760033.1"/>
    <property type="molecule type" value="Genomic_DNA"/>
</dbReference>
<keyword evidence="2" id="KW-0812">Transmembrane</keyword>
<keyword evidence="4" id="KW-1185">Reference proteome</keyword>
<organism evidence="3 4">
    <name type="scientific">Salinactinospora qingdaonensis</name>
    <dbReference type="NCBI Taxonomy" id="702744"/>
    <lineage>
        <taxon>Bacteria</taxon>
        <taxon>Bacillati</taxon>
        <taxon>Actinomycetota</taxon>
        <taxon>Actinomycetes</taxon>
        <taxon>Streptosporangiales</taxon>
        <taxon>Nocardiopsidaceae</taxon>
        <taxon>Salinactinospora</taxon>
    </lineage>
</organism>
<sequence length="289" mass="30817">MERSQTADLCFHGDLRVLSREARSPHGLDRGPFDYGETGIAVSTANTESNHYITQYIERGESPAPEPRERCSATDAAQNAELARLIRKLGTVRPDILSGHGMPRPAAATVTAPHAAEPATTQPVDETAEPAADTAPEPARAHDSAPLPAGVPSSSEQPVACPAPAPAPGDTAGHARQPTRLPFPRPRRPLEPESVTGRRPTREDFPVDRDALNRIAWLRANAAGNVRPGDYWPAHANAAFRARMARPSLRTRTKRAVKKGMKDLCTIVGACTLVAALASAAILPFVPAV</sequence>
<evidence type="ECO:0000256" key="1">
    <source>
        <dbReference type="SAM" id="MobiDB-lite"/>
    </source>
</evidence>
<evidence type="ECO:0000256" key="2">
    <source>
        <dbReference type="SAM" id="Phobius"/>
    </source>
</evidence>
<comment type="caution">
    <text evidence="3">The sequence shown here is derived from an EMBL/GenBank/DDBJ whole genome shotgun (WGS) entry which is preliminary data.</text>
</comment>
<reference evidence="4" key="1">
    <citation type="journal article" date="2019" name="Int. J. Syst. Evol. Microbiol.">
        <title>The Global Catalogue of Microorganisms (GCM) 10K type strain sequencing project: providing services to taxonomists for standard genome sequencing and annotation.</title>
        <authorList>
            <consortium name="The Broad Institute Genomics Platform"/>
            <consortium name="The Broad Institute Genome Sequencing Center for Infectious Disease"/>
            <person name="Wu L."/>
            <person name="Ma J."/>
        </authorList>
    </citation>
    <scope>NUCLEOTIDE SEQUENCE [LARGE SCALE GENOMIC DNA]</scope>
    <source>
        <strain evidence="4">JCM 17137</strain>
    </source>
</reference>
<keyword evidence="2" id="KW-0472">Membrane</keyword>
<gene>
    <name evidence="3" type="ORF">GCM10022402_42450</name>
</gene>
<feature type="transmembrane region" description="Helical" evidence="2">
    <location>
        <begin position="264"/>
        <end position="286"/>
    </location>
</feature>
<keyword evidence="2" id="KW-1133">Transmembrane helix</keyword>
<feature type="compositionally biased region" description="Low complexity" evidence="1">
    <location>
        <begin position="129"/>
        <end position="138"/>
    </location>
</feature>
<protein>
    <submittedName>
        <fullName evidence="3">Uncharacterized protein</fullName>
    </submittedName>
</protein>